<dbReference type="InterPro" id="IPR036291">
    <property type="entry name" value="NAD(P)-bd_dom_sf"/>
</dbReference>
<proteinExistence type="predicted"/>
<protein>
    <submittedName>
        <fullName evidence="1">(+)-cis,trans-nepetalactol synthase NEPS1</fullName>
    </submittedName>
</protein>
<dbReference type="Gene3D" id="3.40.50.720">
    <property type="entry name" value="NAD(P)-binding Rossmann-like Domain"/>
    <property type="match status" value="1"/>
</dbReference>
<dbReference type="CDD" id="cd05233">
    <property type="entry name" value="SDR_c"/>
    <property type="match status" value="1"/>
</dbReference>
<organism evidence="1 2">
    <name type="scientific">Cardamine amara subsp. amara</name>
    <dbReference type="NCBI Taxonomy" id="228776"/>
    <lineage>
        <taxon>Eukaryota</taxon>
        <taxon>Viridiplantae</taxon>
        <taxon>Streptophyta</taxon>
        <taxon>Embryophyta</taxon>
        <taxon>Tracheophyta</taxon>
        <taxon>Spermatophyta</taxon>
        <taxon>Magnoliopsida</taxon>
        <taxon>eudicotyledons</taxon>
        <taxon>Gunneridae</taxon>
        <taxon>Pentapetalae</taxon>
        <taxon>rosids</taxon>
        <taxon>malvids</taxon>
        <taxon>Brassicales</taxon>
        <taxon>Brassicaceae</taxon>
        <taxon>Cardamineae</taxon>
        <taxon>Cardamine</taxon>
    </lineage>
</organism>
<dbReference type="AlphaFoldDB" id="A0ABD1AWW9"/>
<evidence type="ECO:0000313" key="1">
    <source>
        <dbReference type="EMBL" id="KAL1211242.1"/>
    </source>
</evidence>
<evidence type="ECO:0000313" key="2">
    <source>
        <dbReference type="Proteomes" id="UP001558713"/>
    </source>
</evidence>
<dbReference type="Proteomes" id="UP001558713">
    <property type="component" value="Unassembled WGS sequence"/>
</dbReference>
<accession>A0ABD1AWW9</accession>
<gene>
    <name evidence="1" type="ORF">V5N11_023274</name>
</gene>
<reference evidence="1 2" key="1">
    <citation type="submission" date="2024-04" db="EMBL/GenBank/DDBJ databases">
        <title>Genome assembly C_amara_ONT_v2.</title>
        <authorList>
            <person name="Yant L."/>
            <person name="Moore C."/>
            <person name="Slenker M."/>
        </authorList>
    </citation>
    <scope>NUCLEOTIDE SEQUENCE [LARGE SCALE GENOMIC DNA]</scope>
    <source>
        <tissue evidence="1">Leaf</tissue>
    </source>
</reference>
<dbReference type="PANTHER" id="PTHR44375:SF6">
    <property type="entry name" value="F28J7.36 PROTEIN"/>
    <property type="match status" value="1"/>
</dbReference>
<dbReference type="PANTHER" id="PTHR44375">
    <property type="entry name" value="BETA-KETOACYL-ACP REDUCTASE-LIKE PROTEIN-RELATED"/>
    <property type="match status" value="1"/>
</dbReference>
<keyword evidence="2" id="KW-1185">Reference proteome</keyword>
<comment type="caution">
    <text evidence="1">The sequence shown here is derived from an EMBL/GenBank/DDBJ whole genome shotgun (WGS) entry which is preliminary data.</text>
</comment>
<dbReference type="EMBL" id="JBANAX010000379">
    <property type="protein sequence ID" value="KAL1211242.1"/>
    <property type="molecule type" value="Genomic_DNA"/>
</dbReference>
<dbReference type="PRINTS" id="PR00081">
    <property type="entry name" value="GDHRDH"/>
</dbReference>
<dbReference type="SUPFAM" id="SSF51735">
    <property type="entry name" value="NAD(P)-binding Rossmann-fold domains"/>
    <property type="match status" value="1"/>
</dbReference>
<sequence length="266" mass="29304">METPAKSVLMTSNGDEVSRNMAFHLAKHGCRLVMMGNEESLRSIADKIRDSIEGAFPVDVIGLDMEAGNEEAFDVAVQKAWSSFGNFDAFLNSFAYQGKIQDILQVSQDEFKRITRINLTAPWFLLKAVATRMKDHGSGGSIVFMATIASSERVLYPGADAYSTTSAAIHQLVRASAMSLGKHKIRVNMISRGLHLADEYPASVGRDRALKLVKDAAPLGRWLNPDKDLYSTVIYLISDSSRFMTGTTVLVDGAQSLMRPRLKSYM</sequence>
<dbReference type="Pfam" id="PF13561">
    <property type="entry name" value="adh_short_C2"/>
    <property type="match status" value="1"/>
</dbReference>
<name>A0ABD1AWW9_CARAN</name>
<dbReference type="InterPro" id="IPR002347">
    <property type="entry name" value="SDR_fam"/>
</dbReference>